<evidence type="ECO:0000313" key="12">
    <source>
        <dbReference type="Proteomes" id="UP000365705"/>
    </source>
</evidence>
<evidence type="ECO:0000256" key="9">
    <source>
        <dbReference type="PIRSR" id="PIRSR000112-3"/>
    </source>
</evidence>
<feature type="binding site" evidence="9">
    <location>
        <begin position="114"/>
        <end position="117"/>
    </location>
    <ligand>
        <name>NAD(+)</name>
        <dbReference type="ChEBI" id="CHEBI:57540"/>
    </ligand>
</feature>
<keyword evidence="8" id="KW-0862">Zinc</keyword>
<keyword evidence="1 8" id="KW-0479">Metal-binding</keyword>
<dbReference type="RefSeq" id="WP_143113547.1">
    <property type="nucleotide sequence ID" value="NZ_CABFNH010000034.1"/>
</dbReference>
<keyword evidence="3 9" id="KW-0520">NAD</keyword>
<sequence length="347" mass="38754">MFNRAIRLSPGIYVNEPGALKKLPELINEFTLKSPVILTDQTVLKIIPQYLPADFVTRYPVEIFNGSCEFAEIDRLTEQLKPYDGIIAFGGGQLMDTAKVVSDRLNNVLINVQTVPSNCAAFTTKSIVYSPTHEMIASVREKKPVDAVILEPELLKNAPLEYLRSGIGDTLAKYYEIRRRLTDDKMHSLSLSLARDMIERCREEMLKVDNPRSLNGLNLQNFIDTIFLAASLVDGFADLDGRSVAAHTFYNAYVKIIGPQRFTHGEIVALGNLFQVTLENDAALIKEIRAYYPRVGLPLSLADLGITQAEQLDSLAEYMAKPDNVRMQSIFPKISAAAIRETLTKLV</sequence>
<evidence type="ECO:0000256" key="2">
    <source>
        <dbReference type="ARBA" id="ARBA00023002"/>
    </source>
</evidence>
<organism evidence="11 12">
    <name type="scientific">Limosilactobacillus mucosae</name>
    <name type="common">Lactobacillus mucosae</name>
    <dbReference type="NCBI Taxonomy" id="97478"/>
    <lineage>
        <taxon>Bacteria</taxon>
        <taxon>Bacillati</taxon>
        <taxon>Bacillota</taxon>
        <taxon>Bacilli</taxon>
        <taxon>Lactobacillales</taxon>
        <taxon>Lactobacillaceae</taxon>
        <taxon>Limosilactobacillus</taxon>
    </lineage>
</organism>
<evidence type="ECO:0000256" key="5">
    <source>
        <dbReference type="ARBA" id="ARBA00039147"/>
    </source>
</evidence>
<feature type="binding site" evidence="8">
    <location>
        <position position="247"/>
    </location>
    <ligand>
        <name>glycerol</name>
        <dbReference type="ChEBI" id="CHEBI:17754"/>
    </ligand>
</feature>
<feature type="binding site" evidence="9">
    <location>
        <position position="123"/>
    </location>
    <ligand>
        <name>NAD(+)</name>
        <dbReference type="ChEBI" id="CHEBI:57540"/>
    </ligand>
</feature>
<evidence type="ECO:0000313" key="11">
    <source>
        <dbReference type="EMBL" id="VTZ93834.1"/>
    </source>
</evidence>
<dbReference type="InterPro" id="IPR016205">
    <property type="entry name" value="Glycerol_DH"/>
</dbReference>
<evidence type="ECO:0000256" key="3">
    <source>
        <dbReference type="ARBA" id="ARBA00023027"/>
    </source>
</evidence>
<dbReference type="PIRSF" id="PIRSF000112">
    <property type="entry name" value="Glycerol_dehydrogenase"/>
    <property type="match status" value="1"/>
</dbReference>
<feature type="domain" description="Alcohol dehydrogenase iron-type/glycerol dehydrogenase GldA" evidence="10">
    <location>
        <begin position="10"/>
        <end position="152"/>
    </location>
</feature>
<comment type="cofactor">
    <cofactor evidence="8">
        <name>Zn(2+)</name>
        <dbReference type="ChEBI" id="CHEBI:29105"/>
    </cofactor>
    <text evidence="8">Binds 1 zinc ion per subunit.</text>
</comment>
<proteinExistence type="predicted"/>
<feature type="binding site" evidence="8">
    <location>
        <position position="264"/>
    </location>
    <ligand>
        <name>glycerol</name>
        <dbReference type="ChEBI" id="CHEBI:17754"/>
    </ligand>
</feature>
<dbReference type="GO" id="GO:0008888">
    <property type="term" value="F:glycerol dehydrogenase (NAD+) activity"/>
    <property type="evidence" value="ECO:0007669"/>
    <property type="project" value="UniProtKB-EC"/>
</dbReference>
<dbReference type="Gene3D" id="3.40.50.1970">
    <property type="match status" value="1"/>
</dbReference>
<dbReference type="Proteomes" id="UP000365705">
    <property type="component" value="Unassembled WGS sequence"/>
</dbReference>
<dbReference type="SUPFAM" id="SSF56796">
    <property type="entry name" value="Dehydroquinate synthase-like"/>
    <property type="match status" value="1"/>
</dbReference>
<name>A0A508YXS6_LIMMU</name>
<feature type="binding site" evidence="9">
    <location>
        <begin position="92"/>
        <end position="96"/>
    </location>
    <ligand>
        <name>NAD(+)</name>
        <dbReference type="ChEBI" id="CHEBI:57540"/>
    </ligand>
</feature>
<accession>A0A508YXS6</accession>
<dbReference type="PANTHER" id="PTHR43616:SF5">
    <property type="entry name" value="GLYCEROL DEHYDROGENASE 1"/>
    <property type="match status" value="1"/>
</dbReference>
<evidence type="ECO:0000256" key="8">
    <source>
        <dbReference type="PIRSR" id="PIRSR000112-1"/>
    </source>
</evidence>
<protein>
    <recommendedName>
        <fullName evidence="6">Glycerol dehydrogenase</fullName>
        <ecNumber evidence="5">1.1.1.6</ecNumber>
    </recommendedName>
</protein>
<dbReference type="GO" id="GO:0046872">
    <property type="term" value="F:metal ion binding"/>
    <property type="evidence" value="ECO:0007669"/>
    <property type="project" value="UniProtKB-KW"/>
</dbReference>
<comment type="catalytic activity">
    <reaction evidence="7">
        <text>glycerol + NAD(+) = dihydroxyacetone + NADH + H(+)</text>
        <dbReference type="Rhea" id="RHEA:13769"/>
        <dbReference type="ChEBI" id="CHEBI:15378"/>
        <dbReference type="ChEBI" id="CHEBI:16016"/>
        <dbReference type="ChEBI" id="CHEBI:17754"/>
        <dbReference type="ChEBI" id="CHEBI:57540"/>
        <dbReference type="ChEBI" id="CHEBI:57945"/>
        <dbReference type="EC" id="1.1.1.6"/>
    </reaction>
</comment>
<gene>
    <name evidence="11" type="primary">gldA_2</name>
    <name evidence="11" type="ORF">LMUP508_02058</name>
</gene>
<keyword evidence="2 11" id="KW-0560">Oxidoreductase</keyword>
<dbReference type="InterPro" id="IPR001670">
    <property type="entry name" value="ADH_Fe/GldA"/>
</dbReference>
<dbReference type="PANTHER" id="PTHR43616">
    <property type="entry name" value="GLYCEROL DEHYDROGENASE"/>
    <property type="match status" value="1"/>
</dbReference>
<evidence type="ECO:0000256" key="1">
    <source>
        <dbReference type="ARBA" id="ARBA00022723"/>
    </source>
</evidence>
<evidence type="ECO:0000256" key="6">
    <source>
        <dbReference type="ARBA" id="ARBA00040132"/>
    </source>
</evidence>
<evidence type="ECO:0000256" key="7">
    <source>
        <dbReference type="ARBA" id="ARBA00049006"/>
    </source>
</evidence>
<dbReference type="EMBL" id="CABFNH010000034">
    <property type="protein sequence ID" value="VTZ93834.1"/>
    <property type="molecule type" value="Genomic_DNA"/>
</dbReference>
<dbReference type="Pfam" id="PF00465">
    <property type="entry name" value="Fe-ADH"/>
    <property type="match status" value="1"/>
</dbReference>
<dbReference type="CDD" id="cd08172">
    <property type="entry name" value="GlyDH-like"/>
    <property type="match status" value="1"/>
</dbReference>
<feature type="binding site" evidence="9">
    <location>
        <position position="129"/>
    </location>
    <ligand>
        <name>NAD(+)</name>
        <dbReference type="ChEBI" id="CHEBI:57540"/>
    </ligand>
</feature>
<feature type="binding site" evidence="8">
    <location>
        <position position="169"/>
    </location>
    <ligand>
        <name>glycerol</name>
        <dbReference type="ChEBI" id="CHEBI:17754"/>
    </ligand>
</feature>
<comment type="pathway">
    <text evidence="4">Polyol metabolism; glycerol fermentation; glycerone phosphate from glycerol (oxidative route): step 1/2.</text>
</comment>
<evidence type="ECO:0000259" key="10">
    <source>
        <dbReference type="Pfam" id="PF00465"/>
    </source>
</evidence>
<evidence type="ECO:0000256" key="4">
    <source>
        <dbReference type="ARBA" id="ARBA00037918"/>
    </source>
</evidence>
<reference evidence="11 12" key="1">
    <citation type="submission" date="2019-06" db="EMBL/GenBank/DDBJ databases">
        <authorList>
            <person name="Rodrigo-Torres L."/>
            <person name="Arahal R. D."/>
            <person name="Lucena T."/>
        </authorList>
    </citation>
    <scope>NUCLEOTIDE SEQUENCE [LARGE SCALE GENOMIC DNA]</scope>
    <source>
        <strain evidence="11 12">INIA P508</strain>
    </source>
</reference>
<dbReference type="AlphaFoldDB" id="A0A508YXS6"/>
<dbReference type="Gene3D" id="1.20.1090.10">
    <property type="entry name" value="Dehydroquinate synthase-like - alpha domain"/>
    <property type="match status" value="1"/>
</dbReference>
<dbReference type="EC" id="1.1.1.6" evidence="5"/>